<evidence type="ECO:0000256" key="8">
    <source>
        <dbReference type="ARBA" id="ARBA00022960"/>
    </source>
</evidence>
<name>A0A151AW67_9FIRM</name>
<comment type="function">
    <text evidence="17">Catalyzes the dephosphorylation of undecaprenyl diphosphate (UPP). Confers resistance to bacitracin.</text>
</comment>
<comment type="miscellaneous">
    <text evidence="17">Bacitracin is thought to be involved in the inhibition of peptidoglycan synthesis by sequestering undecaprenyl diphosphate, thereby reducing the pool of lipid carrier available.</text>
</comment>
<feature type="transmembrane region" description="Helical" evidence="17">
    <location>
        <begin position="210"/>
        <end position="231"/>
    </location>
</feature>
<sequence>MNVVQAVILGLVQGLGEFLPISSSAHLVLLPWFFRWPDQGLTFDVALHLGTLIAVVAYFWRDLIELVICGLFQPRSQDGRLFWYLVVASIPGAIFGYLLEDQVGTVFRSPLLIALTLTLMGIGLWWADRVGRKTRQMEDITLADSIIVGISQALAIIPGVSRSGITMSAGLLTGMKRETAARFSFLMSVPIIAGAALLQLKDLTLAAINLPFILGVLTAAVVGFLAIKFLLQYLRYGSYLLFTWYRILLALLVVAVFWWRR</sequence>
<evidence type="ECO:0000256" key="15">
    <source>
        <dbReference type="ARBA" id="ARBA00032932"/>
    </source>
</evidence>
<dbReference type="AlphaFoldDB" id="A0A151AW67"/>
<accession>A0A151AW67</accession>
<keyword evidence="10 17" id="KW-1133">Transmembrane helix</keyword>
<dbReference type="InterPro" id="IPR003824">
    <property type="entry name" value="UppP"/>
</dbReference>
<dbReference type="GO" id="GO:0009252">
    <property type="term" value="P:peptidoglycan biosynthetic process"/>
    <property type="evidence" value="ECO:0007669"/>
    <property type="project" value="UniProtKB-KW"/>
</dbReference>
<comment type="catalytic activity">
    <reaction evidence="16 17">
        <text>di-trans,octa-cis-undecaprenyl diphosphate + H2O = di-trans,octa-cis-undecaprenyl phosphate + phosphate + H(+)</text>
        <dbReference type="Rhea" id="RHEA:28094"/>
        <dbReference type="ChEBI" id="CHEBI:15377"/>
        <dbReference type="ChEBI" id="CHEBI:15378"/>
        <dbReference type="ChEBI" id="CHEBI:43474"/>
        <dbReference type="ChEBI" id="CHEBI:58405"/>
        <dbReference type="ChEBI" id="CHEBI:60392"/>
        <dbReference type="EC" id="3.6.1.27"/>
    </reaction>
</comment>
<proteinExistence type="inferred from homology"/>
<evidence type="ECO:0000256" key="2">
    <source>
        <dbReference type="ARBA" id="ARBA00010621"/>
    </source>
</evidence>
<evidence type="ECO:0000256" key="16">
    <source>
        <dbReference type="ARBA" id="ARBA00047594"/>
    </source>
</evidence>
<evidence type="ECO:0000256" key="3">
    <source>
        <dbReference type="ARBA" id="ARBA00012374"/>
    </source>
</evidence>
<comment type="caution">
    <text evidence="18">The sequence shown here is derived from an EMBL/GenBank/DDBJ whole genome shotgun (WGS) entry which is preliminary data.</text>
</comment>
<dbReference type="NCBIfam" id="TIGR00753">
    <property type="entry name" value="undec_PP_bacA"/>
    <property type="match status" value="1"/>
</dbReference>
<dbReference type="OrthoDB" id="9808289at2"/>
<dbReference type="EC" id="3.6.1.27" evidence="3 17"/>
<evidence type="ECO:0000256" key="14">
    <source>
        <dbReference type="ARBA" id="ARBA00032707"/>
    </source>
</evidence>
<feature type="transmembrane region" description="Helical" evidence="17">
    <location>
        <begin position="237"/>
        <end position="259"/>
    </location>
</feature>
<reference evidence="18 19" key="1">
    <citation type="submission" date="2016-02" db="EMBL/GenBank/DDBJ databases">
        <title>Genome sequence of Moorella mulderi DSM 14980.</title>
        <authorList>
            <person name="Poehlein A."/>
            <person name="Daniel R."/>
        </authorList>
    </citation>
    <scope>NUCLEOTIDE SEQUENCE [LARGE SCALE GENOMIC DNA]</scope>
    <source>
        <strain evidence="18 19">DSM 14980</strain>
    </source>
</reference>
<feature type="transmembrane region" description="Helical" evidence="17">
    <location>
        <begin position="40"/>
        <end position="60"/>
    </location>
</feature>
<dbReference type="Pfam" id="PF02673">
    <property type="entry name" value="BacA"/>
    <property type="match status" value="1"/>
</dbReference>
<feature type="transmembrane region" description="Helical" evidence="17">
    <location>
        <begin position="81"/>
        <end position="99"/>
    </location>
</feature>
<dbReference type="GO" id="GO:0008360">
    <property type="term" value="P:regulation of cell shape"/>
    <property type="evidence" value="ECO:0007669"/>
    <property type="project" value="UniProtKB-KW"/>
</dbReference>
<dbReference type="EMBL" id="LTBC01000007">
    <property type="protein sequence ID" value="KYH31803.1"/>
    <property type="molecule type" value="Genomic_DNA"/>
</dbReference>
<dbReference type="GO" id="GO:0050380">
    <property type="term" value="F:undecaprenyl-diphosphatase activity"/>
    <property type="evidence" value="ECO:0007669"/>
    <property type="project" value="UniProtKB-UniRule"/>
</dbReference>
<feature type="transmembrane region" description="Helical" evidence="17">
    <location>
        <begin position="180"/>
        <end position="198"/>
    </location>
</feature>
<protein>
    <recommendedName>
        <fullName evidence="4 17">Undecaprenyl-diphosphatase</fullName>
        <ecNumber evidence="3 17">3.6.1.27</ecNumber>
    </recommendedName>
    <alternativeName>
        <fullName evidence="15 17">Bacitracin resistance protein</fullName>
    </alternativeName>
    <alternativeName>
        <fullName evidence="14 17">Undecaprenyl pyrophosphate phosphatase</fullName>
    </alternativeName>
</protein>
<dbReference type="RefSeq" id="WP_062284458.1">
    <property type="nucleotide sequence ID" value="NZ_LTBC01000007.1"/>
</dbReference>
<dbReference type="GO" id="GO:0046677">
    <property type="term" value="P:response to antibiotic"/>
    <property type="evidence" value="ECO:0007669"/>
    <property type="project" value="UniProtKB-UniRule"/>
</dbReference>
<evidence type="ECO:0000256" key="6">
    <source>
        <dbReference type="ARBA" id="ARBA00022692"/>
    </source>
</evidence>
<keyword evidence="6 17" id="KW-0812">Transmembrane</keyword>
<evidence type="ECO:0000313" key="19">
    <source>
        <dbReference type="Proteomes" id="UP000075670"/>
    </source>
</evidence>
<keyword evidence="9 17" id="KW-0573">Peptidoglycan synthesis</keyword>
<evidence type="ECO:0000256" key="7">
    <source>
        <dbReference type="ARBA" id="ARBA00022801"/>
    </source>
</evidence>
<keyword evidence="8 17" id="KW-0133">Cell shape</keyword>
<comment type="subcellular location">
    <subcellularLocation>
        <location evidence="1 17">Cell membrane</location>
        <topology evidence="1 17">Multi-pass membrane protein</topology>
    </subcellularLocation>
</comment>
<evidence type="ECO:0000256" key="4">
    <source>
        <dbReference type="ARBA" id="ARBA00021581"/>
    </source>
</evidence>
<comment type="similarity">
    <text evidence="2 17">Belongs to the UppP family.</text>
</comment>
<evidence type="ECO:0000256" key="5">
    <source>
        <dbReference type="ARBA" id="ARBA00022475"/>
    </source>
</evidence>
<organism evidence="18 19">
    <name type="scientific">Moorella mulderi DSM 14980</name>
    <dbReference type="NCBI Taxonomy" id="1122241"/>
    <lineage>
        <taxon>Bacteria</taxon>
        <taxon>Bacillati</taxon>
        <taxon>Bacillota</taxon>
        <taxon>Clostridia</taxon>
        <taxon>Neomoorellales</taxon>
        <taxon>Neomoorellaceae</taxon>
        <taxon>Neomoorella</taxon>
    </lineage>
</organism>
<feature type="transmembrane region" description="Helical" evidence="17">
    <location>
        <begin position="140"/>
        <end position="160"/>
    </location>
</feature>
<dbReference type="GO" id="GO:0071555">
    <property type="term" value="P:cell wall organization"/>
    <property type="evidence" value="ECO:0007669"/>
    <property type="project" value="UniProtKB-KW"/>
</dbReference>
<keyword evidence="12 17" id="KW-0046">Antibiotic resistance</keyword>
<keyword evidence="11 17" id="KW-0472">Membrane</keyword>
<evidence type="ECO:0000256" key="13">
    <source>
        <dbReference type="ARBA" id="ARBA00023316"/>
    </source>
</evidence>
<feature type="transmembrane region" description="Helical" evidence="17">
    <location>
        <begin position="111"/>
        <end position="128"/>
    </location>
</feature>
<dbReference type="HAMAP" id="MF_01006">
    <property type="entry name" value="Undec_diphosphatase"/>
    <property type="match status" value="1"/>
</dbReference>
<keyword evidence="5 17" id="KW-1003">Cell membrane</keyword>
<dbReference type="Proteomes" id="UP000075670">
    <property type="component" value="Unassembled WGS sequence"/>
</dbReference>
<evidence type="ECO:0000256" key="1">
    <source>
        <dbReference type="ARBA" id="ARBA00004651"/>
    </source>
</evidence>
<keyword evidence="19" id="KW-1185">Reference proteome</keyword>
<gene>
    <name evidence="17 18" type="primary">uppP</name>
    <name evidence="18" type="ORF">MOMUL_19460</name>
</gene>
<evidence type="ECO:0000256" key="9">
    <source>
        <dbReference type="ARBA" id="ARBA00022984"/>
    </source>
</evidence>
<dbReference type="PANTHER" id="PTHR30622">
    <property type="entry name" value="UNDECAPRENYL-DIPHOSPHATASE"/>
    <property type="match status" value="1"/>
</dbReference>
<evidence type="ECO:0000256" key="10">
    <source>
        <dbReference type="ARBA" id="ARBA00022989"/>
    </source>
</evidence>
<dbReference type="GO" id="GO:0005886">
    <property type="term" value="C:plasma membrane"/>
    <property type="evidence" value="ECO:0007669"/>
    <property type="project" value="UniProtKB-SubCell"/>
</dbReference>
<dbReference type="PATRIC" id="fig|1122241.3.peg.2073"/>
<evidence type="ECO:0000256" key="11">
    <source>
        <dbReference type="ARBA" id="ARBA00023136"/>
    </source>
</evidence>
<keyword evidence="7 17" id="KW-0378">Hydrolase</keyword>
<evidence type="ECO:0000256" key="12">
    <source>
        <dbReference type="ARBA" id="ARBA00023251"/>
    </source>
</evidence>
<keyword evidence="13 17" id="KW-0961">Cell wall biogenesis/degradation</keyword>
<evidence type="ECO:0000313" key="18">
    <source>
        <dbReference type="EMBL" id="KYH31803.1"/>
    </source>
</evidence>
<evidence type="ECO:0000256" key="17">
    <source>
        <dbReference type="HAMAP-Rule" id="MF_01006"/>
    </source>
</evidence>
<dbReference type="PANTHER" id="PTHR30622:SF4">
    <property type="entry name" value="UNDECAPRENYL-DIPHOSPHATASE"/>
    <property type="match status" value="1"/>
</dbReference>